<keyword evidence="1" id="KW-0175">Coiled coil</keyword>
<keyword evidence="4" id="KW-1185">Reference proteome</keyword>
<dbReference type="AlphaFoldDB" id="A0A6A4I4F1"/>
<gene>
    <name evidence="3" type="ORF">BT96DRAFT_336329</name>
</gene>
<accession>A0A6A4I4F1</accession>
<evidence type="ECO:0000256" key="1">
    <source>
        <dbReference type="SAM" id="Coils"/>
    </source>
</evidence>
<organism evidence="3 4">
    <name type="scientific">Gymnopus androsaceus JB14</name>
    <dbReference type="NCBI Taxonomy" id="1447944"/>
    <lineage>
        <taxon>Eukaryota</taxon>
        <taxon>Fungi</taxon>
        <taxon>Dikarya</taxon>
        <taxon>Basidiomycota</taxon>
        <taxon>Agaricomycotina</taxon>
        <taxon>Agaricomycetes</taxon>
        <taxon>Agaricomycetidae</taxon>
        <taxon>Agaricales</taxon>
        <taxon>Marasmiineae</taxon>
        <taxon>Omphalotaceae</taxon>
        <taxon>Gymnopus</taxon>
    </lineage>
</organism>
<sequence>MTFQSRIVPLFSQVEAQAKELAELRLKLSHAEGKAKAFEVVCEESRKKDERIVVFVSKLSEMKQNRDHAVSLAEKMVKDHAADREEKERLKEETEVLERDKRRLYSLLEQHQEAAKSKRTKYRELKMEVALLKERNQTWVELDSQSVAVDESLSDDHFEENFPSSSSPVHRRRKSPIRNTPRRSSGLSQITNELLLDVDLDCDGMANPGFSSDWKMSVAPKRKATNFPIPLDKRGKPIHPVQIGPIRSRRVP</sequence>
<dbReference type="Proteomes" id="UP000799118">
    <property type="component" value="Unassembled WGS sequence"/>
</dbReference>
<dbReference type="OrthoDB" id="6105938at2759"/>
<protein>
    <submittedName>
        <fullName evidence="3">Uncharacterized protein</fullName>
    </submittedName>
</protein>
<dbReference type="EMBL" id="ML769409">
    <property type="protein sequence ID" value="KAE9405361.1"/>
    <property type="molecule type" value="Genomic_DNA"/>
</dbReference>
<feature type="region of interest" description="Disordered" evidence="2">
    <location>
        <begin position="155"/>
        <end position="188"/>
    </location>
</feature>
<name>A0A6A4I4F1_9AGAR</name>
<proteinExistence type="predicted"/>
<reference evidence="3" key="1">
    <citation type="journal article" date="2019" name="Environ. Microbiol.">
        <title>Fungal ecological strategies reflected in gene transcription - a case study of two litter decomposers.</title>
        <authorList>
            <person name="Barbi F."/>
            <person name="Kohler A."/>
            <person name="Barry K."/>
            <person name="Baskaran P."/>
            <person name="Daum C."/>
            <person name="Fauchery L."/>
            <person name="Ihrmark K."/>
            <person name="Kuo A."/>
            <person name="LaButti K."/>
            <person name="Lipzen A."/>
            <person name="Morin E."/>
            <person name="Grigoriev I.V."/>
            <person name="Henrissat B."/>
            <person name="Lindahl B."/>
            <person name="Martin F."/>
        </authorList>
    </citation>
    <scope>NUCLEOTIDE SEQUENCE</scope>
    <source>
        <strain evidence="3">JB14</strain>
    </source>
</reference>
<evidence type="ECO:0000313" key="3">
    <source>
        <dbReference type="EMBL" id="KAE9405361.1"/>
    </source>
</evidence>
<feature type="region of interest" description="Disordered" evidence="2">
    <location>
        <begin position="226"/>
        <end position="252"/>
    </location>
</feature>
<feature type="coiled-coil region" evidence="1">
    <location>
        <begin position="73"/>
        <end position="135"/>
    </location>
</feature>
<evidence type="ECO:0000256" key="2">
    <source>
        <dbReference type="SAM" id="MobiDB-lite"/>
    </source>
</evidence>
<evidence type="ECO:0000313" key="4">
    <source>
        <dbReference type="Proteomes" id="UP000799118"/>
    </source>
</evidence>